<evidence type="ECO:0000259" key="1">
    <source>
        <dbReference type="Pfam" id="PF10108"/>
    </source>
</evidence>
<dbReference type="EMBL" id="JACHOP010000043">
    <property type="protein sequence ID" value="MBB5760313.1"/>
    <property type="molecule type" value="Genomic_DNA"/>
</dbReference>
<comment type="caution">
    <text evidence="2">The sequence shown here is derived from an EMBL/GenBank/DDBJ whole genome shotgun (WGS) entry which is preliminary data.</text>
</comment>
<dbReference type="CDD" id="cd05782">
    <property type="entry name" value="DNA_polB_like1_exo"/>
    <property type="match status" value="1"/>
</dbReference>
<proteinExistence type="predicted"/>
<gene>
    <name evidence="2" type="ORF">HNR00_005062</name>
</gene>
<dbReference type="AlphaFoldDB" id="A0A840ZUL5"/>
<dbReference type="Pfam" id="PF10108">
    <property type="entry name" value="DNA_pol_B_exo2"/>
    <property type="match status" value="1"/>
</dbReference>
<dbReference type="SUPFAM" id="SSF53098">
    <property type="entry name" value="Ribonuclease H-like"/>
    <property type="match status" value="1"/>
</dbReference>
<reference evidence="2 3" key="1">
    <citation type="submission" date="2020-08" db="EMBL/GenBank/DDBJ databases">
        <title>Genomic Encyclopedia of Type Strains, Phase IV (KMG-IV): sequencing the most valuable type-strain genomes for metagenomic binning, comparative biology and taxonomic classification.</title>
        <authorList>
            <person name="Goeker M."/>
        </authorList>
    </citation>
    <scope>NUCLEOTIDE SEQUENCE [LARGE SCALE GENOMIC DNA]</scope>
    <source>
        <strain evidence="2 3">DSM 2163</strain>
    </source>
</reference>
<name>A0A840ZUL5_9HYPH</name>
<evidence type="ECO:0000313" key="3">
    <source>
        <dbReference type="Proteomes" id="UP000583454"/>
    </source>
</evidence>
<protein>
    <recommendedName>
        <fullName evidence="1">Predicted 3'-5' exonuclease PolB-like domain-containing protein</fullName>
    </recommendedName>
</protein>
<dbReference type="RefSeq" id="WP_183574152.1">
    <property type="nucleotide sequence ID" value="NZ_JACHOP010000043.1"/>
</dbReference>
<evidence type="ECO:0000313" key="2">
    <source>
        <dbReference type="EMBL" id="MBB5760313.1"/>
    </source>
</evidence>
<dbReference type="InterPro" id="IPR012337">
    <property type="entry name" value="RNaseH-like_sf"/>
</dbReference>
<dbReference type="GO" id="GO:0003676">
    <property type="term" value="F:nucleic acid binding"/>
    <property type="evidence" value="ECO:0007669"/>
    <property type="project" value="InterPro"/>
</dbReference>
<organism evidence="2 3">
    <name type="scientific">Methylorubrum rhodinum</name>
    <dbReference type="NCBI Taxonomy" id="29428"/>
    <lineage>
        <taxon>Bacteria</taxon>
        <taxon>Pseudomonadati</taxon>
        <taxon>Pseudomonadota</taxon>
        <taxon>Alphaproteobacteria</taxon>
        <taxon>Hyphomicrobiales</taxon>
        <taxon>Methylobacteriaceae</taxon>
        <taxon>Methylorubrum</taxon>
    </lineage>
</organism>
<dbReference type="InterPro" id="IPR036397">
    <property type="entry name" value="RNaseH_sf"/>
</dbReference>
<dbReference type="Proteomes" id="UP000583454">
    <property type="component" value="Unassembled WGS sequence"/>
</dbReference>
<sequence>MPETVLVFDLETVPDLAAVARVHGLDPDDTDGARAKLGGGFPKLIYHAIVCIGALIAERMDEAWQVRALGAPHIGERSEAQLIIDFAARLDQLRPQLVSFNGHGFDLPVIRYRSLVHGIAAPGLTARPYYRRYDEAGLDLCDVLANHDARGRIGLDALCRAMGLQGKPEGLDGGGVAELVAQGRLQDVAAYCQADLIATYRIFLAYEHLRGKLSPVGYNRSIADLDAFRARTGATDRDAITAFPVEAPTPSHAA</sequence>
<keyword evidence="3" id="KW-1185">Reference proteome</keyword>
<dbReference type="InterPro" id="IPR019288">
    <property type="entry name" value="3'-5'_exonuclease_PolB-like"/>
</dbReference>
<dbReference type="Gene3D" id="3.30.420.10">
    <property type="entry name" value="Ribonuclease H-like superfamily/Ribonuclease H"/>
    <property type="match status" value="1"/>
</dbReference>
<accession>A0A840ZUL5</accession>
<feature type="domain" description="Predicted 3'-5' exonuclease PolB-like" evidence="1">
    <location>
        <begin position="41"/>
        <end position="229"/>
    </location>
</feature>